<dbReference type="EMBL" id="BGPR01256182">
    <property type="protein sequence ID" value="GBM57536.1"/>
    <property type="molecule type" value="Genomic_DNA"/>
</dbReference>
<dbReference type="SMART" id="SM00674">
    <property type="entry name" value="CENPB"/>
    <property type="match status" value="1"/>
</dbReference>
<proteinExistence type="predicted"/>
<sequence length="277" mass="31685">MYIPPLCVSRHAPQLREEYTITPTISGGCFATAILFLNIVRFDFEGILYGRSKKKIECSIQCRKDEHPKILGRKSVNEKKSEIAVKFGVPDSTLSAIIKNREVVENRFLSNKKAEKSRKCTFPDMDECVKKWFTQCRDQGILISGQMMQRKAEDFAKELGRGEHFKGSNGWLESFKNKHKIVLRKLFSEEAPVPESMCEEWIKDIPALVKGYEPKNIFNADETGLFYKCLPDKTAIFKDEEYRGGKQSKIRLTVLLAANEDGSEKTSSSHDRTLEKT</sequence>
<protein>
    <submittedName>
        <fullName evidence="4">Tigger transposable element-derived protein 4</fullName>
    </submittedName>
</protein>
<dbReference type="PANTHER" id="PTHR19303:SF73">
    <property type="entry name" value="PROTEIN PDC2"/>
    <property type="match status" value="1"/>
</dbReference>
<dbReference type="Pfam" id="PF03221">
    <property type="entry name" value="HTH_Tnp_Tc5"/>
    <property type="match status" value="1"/>
</dbReference>
<accession>A0A4Y2GXU3</accession>
<dbReference type="PROSITE" id="PS51253">
    <property type="entry name" value="HTH_CENPB"/>
    <property type="match status" value="1"/>
</dbReference>
<dbReference type="AlphaFoldDB" id="A0A4Y2GXU3"/>
<dbReference type="InterPro" id="IPR006600">
    <property type="entry name" value="HTH_CenpB_DNA-bd_dom"/>
</dbReference>
<keyword evidence="2" id="KW-0238">DNA-binding</keyword>
<dbReference type="Proteomes" id="UP000499080">
    <property type="component" value="Unassembled WGS sequence"/>
</dbReference>
<dbReference type="SUPFAM" id="SSF46689">
    <property type="entry name" value="Homeodomain-like"/>
    <property type="match status" value="1"/>
</dbReference>
<dbReference type="InterPro" id="IPR050863">
    <property type="entry name" value="CenT-Element_Derived"/>
</dbReference>
<reference evidence="4 5" key="1">
    <citation type="journal article" date="2019" name="Sci. Rep.">
        <title>Orb-weaving spider Araneus ventricosus genome elucidates the spidroin gene catalogue.</title>
        <authorList>
            <person name="Kono N."/>
            <person name="Nakamura H."/>
            <person name="Ohtoshi R."/>
            <person name="Moran D.A.P."/>
            <person name="Shinohara A."/>
            <person name="Yoshida Y."/>
            <person name="Fujiwara M."/>
            <person name="Mori M."/>
            <person name="Tomita M."/>
            <person name="Arakawa K."/>
        </authorList>
    </citation>
    <scope>NUCLEOTIDE SEQUENCE [LARGE SCALE GENOMIC DNA]</scope>
</reference>
<gene>
    <name evidence="4" type="primary">TIGD4_81</name>
    <name evidence="4" type="ORF">AVEN_260292_1</name>
</gene>
<name>A0A4Y2GXU3_ARAVE</name>
<evidence type="ECO:0000313" key="5">
    <source>
        <dbReference type="Proteomes" id="UP000499080"/>
    </source>
</evidence>
<dbReference type="Gene3D" id="1.10.10.60">
    <property type="entry name" value="Homeodomain-like"/>
    <property type="match status" value="2"/>
</dbReference>
<evidence type="ECO:0000259" key="3">
    <source>
        <dbReference type="PROSITE" id="PS51253"/>
    </source>
</evidence>
<evidence type="ECO:0000313" key="4">
    <source>
        <dbReference type="EMBL" id="GBM57536.1"/>
    </source>
</evidence>
<organism evidence="4 5">
    <name type="scientific">Araneus ventricosus</name>
    <name type="common">Orbweaver spider</name>
    <name type="synonym">Epeira ventricosa</name>
    <dbReference type="NCBI Taxonomy" id="182803"/>
    <lineage>
        <taxon>Eukaryota</taxon>
        <taxon>Metazoa</taxon>
        <taxon>Ecdysozoa</taxon>
        <taxon>Arthropoda</taxon>
        <taxon>Chelicerata</taxon>
        <taxon>Arachnida</taxon>
        <taxon>Araneae</taxon>
        <taxon>Araneomorphae</taxon>
        <taxon>Entelegynae</taxon>
        <taxon>Araneoidea</taxon>
        <taxon>Araneidae</taxon>
        <taxon>Araneus</taxon>
    </lineage>
</organism>
<dbReference type="GO" id="GO:0005634">
    <property type="term" value="C:nucleus"/>
    <property type="evidence" value="ECO:0007669"/>
    <property type="project" value="UniProtKB-SubCell"/>
</dbReference>
<comment type="caution">
    <text evidence="4">The sequence shown here is derived from an EMBL/GenBank/DDBJ whole genome shotgun (WGS) entry which is preliminary data.</text>
</comment>
<comment type="subcellular location">
    <subcellularLocation>
        <location evidence="1">Nucleus</location>
    </subcellularLocation>
</comment>
<dbReference type="InterPro" id="IPR009057">
    <property type="entry name" value="Homeodomain-like_sf"/>
</dbReference>
<evidence type="ECO:0000256" key="2">
    <source>
        <dbReference type="ARBA" id="ARBA00023125"/>
    </source>
</evidence>
<keyword evidence="5" id="KW-1185">Reference proteome</keyword>
<evidence type="ECO:0000256" key="1">
    <source>
        <dbReference type="ARBA" id="ARBA00004123"/>
    </source>
</evidence>
<dbReference type="PANTHER" id="PTHR19303">
    <property type="entry name" value="TRANSPOSON"/>
    <property type="match status" value="1"/>
</dbReference>
<feature type="domain" description="HTH CENPB-type" evidence="3">
    <location>
        <begin position="113"/>
        <end position="185"/>
    </location>
</feature>
<dbReference type="OrthoDB" id="125347at2759"/>
<dbReference type="GO" id="GO:0003677">
    <property type="term" value="F:DNA binding"/>
    <property type="evidence" value="ECO:0007669"/>
    <property type="project" value="UniProtKB-KW"/>
</dbReference>